<organism>
    <name type="scientific">Branchiostoma floridae</name>
    <name type="common">Florida lancelet</name>
    <name type="synonym">Amphioxus</name>
    <dbReference type="NCBI Taxonomy" id="7739"/>
    <lineage>
        <taxon>Eukaryota</taxon>
        <taxon>Metazoa</taxon>
        <taxon>Chordata</taxon>
        <taxon>Cephalochordata</taxon>
        <taxon>Leptocardii</taxon>
        <taxon>Amphioxiformes</taxon>
        <taxon>Branchiostomatidae</taxon>
        <taxon>Branchiostoma</taxon>
    </lineage>
</organism>
<evidence type="ECO:0000313" key="4">
    <source>
        <dbReference type="EMBL" id="EEN47400.1"/>
    </source>
</evidence>
<dbReference type="InterPro" id="IPR001258">
    <property type="entry name" value="NHL_repeat"/>
</dbReference>
<dbReference type="eggNOG" id="KOG2177">
    <property type="taxonomic scope" value="Eukaryota"/>
</dbReference>
<evidence type="ECO:0000256" key="1">
    <source>
        <dbReference type="ARBA" id="ARBA00022737"/>
    </source>
</evidence>
<gene>
    <name evidence="4" type="ORF">BRAFLDRAFT_86896</name>
</gene>
<dbReference type="SUPFAM" id="SSF101898">
    <property type="entry name" value="NHL repeat"/>
    <property type="match status" value="1"/>
</dbReference>
<dbReference type="Gene3D" id="2.120.10.30">
    <property type="entry name" value="TolB, C-terminal domain"/>
    <property type="match status" value="1"/>
</dbReference>
<protein>
    <recommendedName>
        <fullName evidence="5">SMP-30/Gluconolactonase/LRE-like region domain-containing protein</fullName>
    </recommendedName>
</protein>
<dbReference type="STRING" id="7739.C3ZJ69"/>
<dbReference type="FunFam" id="2.40.10.500:FF:000001">
    <property type="entry name" value="tripartite motif-containing protein 3-like"/>
    <property type="match status" value="1"/>
</dbReference>
<keyword evidence="1" id="KW-0677">Repeat</keyword>
<keyword evidence="3" id="KW-0812">Transmembrane</keyword>
<evidence type="ECO:0000256" key="2">
    <source>
        <dbReference type="PROSITE-ProRule" id="PRU00504"/>
    </source>
</evidence>
<evidence type="ECO:0008006" key="5">
    <source>
        <dbReference type="Google" id="ProtNLM"/>
    </source>
</evidence>
<dbReference type="AlphaFoldDB" id="C3ZJ69"/>
<keyword evidence="3" id="KW-0472">Membrane</keyword>
<dbReference type="PANTHER" id="PTHR24104">
    <property type="entry name" value="E3 UBIQUITIN-PROTEIN LIGASE NHLRC1-RELATED"/>
    <property type="match status" value="1"/>
</dbReference>
<dbReference type="EMBL" id="GG666631">
    <property type="protein sequence ID" value="EEN47400.1"/>
    <property type="molecule type" value="Genomic_DNA"/>
</dbReference>
<evidence type="ECO:0000256" key="3">
    <source>
        <dbReference type="SAM" id="Phobius"/>
    </source>
</evidence>
<reference evidence="4" key="1">
    <citation type="journal article" date="2008" name="Nature">
        <title>The amphioxus genome and the evolution of the chordate karyotype.</title>
        <authorList>
            <consortium name="US DOE Joint Genome Institute (JGI-PGF)"/>
            <person name="Putnam N.H."/>
            <person name="Butts T."/>
            <person name="Ferrier D.E.K."/>
            <person name="Furlong R.F."/>
            <person name="Hellsten U."/>
            <person name="Kawashima T."/>
            <person name="Robinson-Rechavi M."/>
            <person name="Shoguchi E."/>
            <person name="Terry A."/>
            <person name="Yu J.-K."/>
            <person name="Benito-Gutierrez E.L."/>
            <person name="Dubchak I."/>
            <person name="Garcia-Fernandez J."/>
            <person name="Gibson-Brown J.J."/>
            <person name="Grigoriev I.V."/>
            <person name="Horton A.C."/>
            <person name="de Jong P.J."/>
            <person name="Jurka J."/>
            <person name="Kapitonov V.V."/>
            <person name="Kohara Y."/>
            <person name="Kuroki Y."/>
            <person name="Lindquist E."/>
            <person name="Lucas S."/>
            <person name="Osoegawa K."/>
            <person name="Pennacchio L.A."/>
            <person name="Salamov A.A."/>
            <person name="Satou Y."/>
            <person name="Sauka-Spengler T."/>
            <person name="Schmutz J."/>
            <person name="Shin-I T."/>
            <person name="Toyoda A."/>
            <person name="Bronner-Fraser M."/>
            <person name="Fujiyama A."/>
            <person name="Holland L.Z."/>
            <person name="Holland P.W.H."/>
            <person name="Satoh N."/>
            <person name="Rokhsar D.S."/>
        </authorList>
    </citation>
    <scope>NUCLEOTIDE SEQUENCE [LARGE SCALE GENOMIC DNA]</scope>
    <source>
        <strain evidence="4">S238N-H82</strain>
        <tissue evidence="4">Testes</tissue>
    </source>
</reference>
<dbReference type="FunFam" id="2.120.10.30:FF:000064">
    <property type="entry name" value="Uncharacterized protein"/>
    <property type="match status" value="1"/>
</dbReference>
<keyword evidence="3" id="KW-1133">Transmembrane helix</keyword>
<dbReference type="InterPro" id="IPR050952">
    <property type="entry name" value="TRIM-NHL_E3_ligases"/>
</dbReference>
<feature type="repeat" description="NHL" evidence="2">
    <location>
        <begin position="92"/>
        <end position="132"/>
    </location>
</feature>
<sequence length="176" mass="18837">MAAAPSSLGEQIHEELTCSICLALFTRPKPAYTLAVVTAAGVLLLAVFLYNPLHGLHDNNASKKSPETIATAALEPESEDFMVQPLPQTVTFGGRGSGTGQFNHPSGVAMSDEGEIIVADWGNSRVEMFDKTGRFIKHIATDSELTTRPCGVAIGPQGQLVVTDLWENVIHTLDSY</sequence>
<accession>C3ZJ69</accession>
<name>C3ZJ69_BRAFL</name>
<dbReference type="Pfam" id="PF01436">
    <property type="entry name" value="NHL"/>
    <property type="match status" value="1"/>
</dbReference>
<dbReference type="PANTHER" id="PTHR24104:SF50">
    <property type="entry name" value="SMP-30_GLUCONOLACTONASE_LRE-LIKE REGION DOMAIN-CONTAINING PROTEIN"/>
    <property type="match status" value="1"/>
</dbReference>
<dbReference type="PROSITE" id="PS51125">
    <property type="entry name" value="NHL"/>
    <property type="match status" value="1"/>
</dbReference>
<proteinExistence type="predicted"/>
<feature type="transmembrane region" description="Helical" evidence="3">
    <location>
        <begin position="32"/>
        <end position="53"/>
    </location>
</feature>
<dbReference type="InterPro" id="IPR011042">
    <property type="entry name" value="6-blade_b-propeller_TolB-like"/>
</dbReference>
<dbReference type="InParanoid" id="C3ZJ69"/>